<reference evidence="4" key="1">
    <citation type="journal article" date="2020" name="mSystems">
        <title>Genome- and Community-Level Interaction Insights into Carbon Utilization and Element Cycling Functions of Hydrothermarchaeota in Hydrothermal Sediment.</title>
        <authorList>
            <person name="Zhou Z."/>
            <person name="Liu Y."/>
            <person name="Xu W."/>
            <person name="Pan J."/>
            <person name="Luo Z.H."/>
            <person name="Li M."/>
        </authorList>
    </citation>
    <scope>NUCLEOTIDE SEQUENCE [LARGE SCALE GENOMIC DNA]</scope>
    <source>
        <strain evidence="4">HyVt-76</strain>
    </source>
</reference>
<dbReference type="InterPro" id="IPR029061">
    <property type="entry name" value="THDP-binding"/>
</dbReference>
<feature type="domain" description="Pyruvate flavodoxin/ferredoxin oxidoreductase pyrimidine binding" evidence="2">
    <location>
        <begin position="15"/>
        <end position="231"/>
    </location>
</feature>
<dbReference type="Pfam" id="PF17147">
    <property type="entry name" value="PFOR_II"/>
    <property type="match status" value="1"/>
</dbReference>
<dbReference type="PANTHER" id="PTHR43088">
    <property type="entry name" value="SUBUNIT OF PYRUVATE:FLAVODOXIN OXIDOREDUCTASE-RELATED"/>
    <property type="match status" value="1"/>
</dbReference>
<dbReference type="AlphaFoldDB" id="A0A7V5H408"/>
<dbReference type="Gene3D" id="3.40.50.920">
    <property type="match status" value="1"/>
</dbReference>
<evidence type="ECO:0000313" key="4">
    <source>
        <dbReference type="EMBL" id="HHE55459.1"/>
    </source>
</evidence>
<comment type="caution">
    <text evidence="4">The sequence shown here is derived from an EMBL/GenBank/DDBJ whole genome shotgun (WGS) entry which is preliminary data.</text>
</comment>
<dbReference type="NCBIfam" id="NF005507">
    <property type="entry name" value="PRK07119.1"/>
    <property type="match status" value="1"/>
</dbReference>
<sequence length="349" mass="38281">MGKLLVKGNDAIVRGAILAGCRVYFGYPITPASEIAETAAKYLPKVGGTFLQAESEIASINMVYGAASGGVRVMTASSSPGISLKQEGVSYAAGAELPCVIVDVMRGGPGLGNIAPEQSDYNQIVKGGGHGNYKCPVLAPNSAQEMSDFIQLAFDLAEKYRTPVYVLTDGYIGQMMEPVEFGEPKTDFPRFDWALYGDAESKQNLISSIYLEPDELEEHNRKLQRKYAEIEANEVRFEDFMLEDAEIVLMGYGIVSRVLKTVVEKLREEGVKAGLLRPKTLFPFPKKKIAELAQRVKKFLVVEMSNGQMVDDVRLAVNGKCPVEFYGRMGGNVPTMKEVLEHSKKLMEA</sequence>
<feature type="domain" description="Pyruvate:ferredoxin oxidoreductase core" evidence="3">
    <location>
        <begin position="245"/>
        <end position="339"/>
    </location>
</feature>
<protein>
    <submittedName>
        <fullName evidence="4">3-methyl-2-oxobutanoate dehydrogenase subunit VorB</fullName>
    </submittedName>
</protein>
<gene>
    <name evidence="4" type="primary">vorB</name>
    <name evidence="4" type="ORF">ENL21_06725</name>
</gene>
<evidence type="ECO:0000259" key="2">
    <source>
        <dbReference type="Pfam" id="PF01855"/>
    </source>
</evidence>
<dbReference type="InterPro" id="IPR052368">
    <property type="entry name" value="2-oxoacid_oxidoreductase"/>
</dbReference>
<dbReference type="InterPro" id="IPR033412">
    <property type="entry name" value="PFOR_II"/>
</dbReference>
<dbReference type="InterPro" id="IPR002880">
    <property type="entry name" value="Pyrv_Fd/Flavodoxin_OxRdtase_N"/>
</dbReference>
<accession>A0A7V5H408</accession>
<dbReference type="CDD" id="cd07034">
    <property type="entry name" value="TPP_PYR_PFOR_IOR-alpha_like"/>
    <property type="match status" value="1"/>
</dbReference>
<dbReference type="Proteomes" id="UP000886111">
    <property type="component" value="Unassembled WGS sequence"/>
</dbReference>
<dbReference type="EMBL" id="DRTD01000496">
    <property type="protein sequence ID" value="HHE55459.1"/>
    <property type="molecule type" value="Genomic_DNA"/>
</dbReference>
<keyword evidence="1" id="KW-0560">Oxidoreductase</keyword>
<dbReference type="Gene3D" id="3.40.50.970">
    <property type="match status" value="1"/>
</dbReference>
<dbReference type="SUPFAM" id="SSF52922">
    <property type="entry name" value="TK C-terminal domain-like"/>
    <property type="match status" value="1"/>
</dbReference>
<dbReference type="PANTHER" id="PTHR43088:SF1">
    <property type="entry name" value="SUBUNIT OF PYRUVATE:FLAVODOXIN OXIDOREDUCTASE"/>
    <property type="match status" value="1"/>
</dbReference>
<proteinExistence type="predicted"/>
<dbReference type="SUPFAM" id="SSF52518">
    <property type="entry name" value="Thiamin diphosphate-binding fold (THDP-binding)"/>
    <property type="match status" value="1"/>
</dbReference>
<dbReference type="InterPro" id="IPR009014">
    <property type="entry name" value="Transketo_C/PFOR_II"/>
</dbReference>
<evidence type="ECO:0000256" key="1">
    <source>
        <dbReference type="ARBA" id="ARBA00023002"/>
    </source>
</evidence>
<evidence type="ECO:0000259" key="3">
    <source>
        <dbReference type="Pfam" id="PF17147"/>
    </source>
</evidence>
<organism evidence="4">
    <name type="scientific">Caldithrix abyssi</name>
    <dbReference type="NCBI Taxonomy" id="187145"/>
    <lineage>
        <taxon>Bacteria</taxon>
        <taxon>Pseudomonadati</taxon>
        <taxon>Calditrichota</taxon>
        <taxon>Calditrichia</taxon>
        <taxon>Calditrichales</taxon>
        <taxon>Calditrichaceae</taxon>
        <taxon>Caldithrix</taxon>
    </lineage>
</organism>
<name>A0A7V5H408_CALAY</name>
<dbReference type="GO" id="GO:0016491">
    <property type="term" value="F:oxidoreductase activity"/>
    <property type="evidence" value="ECO:0007669"/>
    <property type="project" value="UniProtKB-KW"/>
</dbReference>
<dbReference type="Pfam" id="PF01855">
    <property type="entry name" value="POR_N"/>
    <property type="match status" value="1"/>
</dbReference>